<dbReference type="InterPro" id="IPR052017">
    <property type="entry name" value="TSUP"/>
</dbReference>
<comment type="similarity">
    <text evidence="2 8">Belongs to the 4-toluene sulfonate uptake permease (TSUP) (TC 2.A.102) family.</text>
</comment>
<dbReference type="PANTHER" id="PTHR30269:SF25">
    <property type="entry name" value="MEMBRANE TRANSPORTER PROTEIN-RELATED"/>
    <property type="match status" value="1"/>
</dbReference>
<dbReference type="RefSeq" id="WP_121852224.1">
    <property type="nucleotide sequence ID" value="NZ_CP037952.1"/>
</dbReference>
<evidence type="ECO:0000256" key="8">
    <source>
        <dbReference type="RuleBase" id="RU363041"/>
    </source>
</evidence>
<dbReference type="PANTHER" id="PTHR30269">
    <property type="entry name" value="TRANSMEMBRANE PROTEIN YFCA"/>
    <property type="match status" value="1"/>
</dbReference>
<dbReference type="Proteomes" id="UP000273022">
    <property type="component" value="Unassembled WGS sequence"/>
</dbReference>
<evidence type="ECO:0000256" key="5">
    <source>
        <dbReference type="ARBA" id="ARBA00022692"/>
    </source>
</evidence>
<feature type="transmembrane region" description="Helical" evidence="8">
    <location>
        <begin position="12"/>
        <end position="39"/>
    </location>
</feature>
<protein>
    <recommendedName>
        <fullName evidence="8">Probable membrane transporter protein</fullName>
    </recommendedName>
</protein>
<evidence type="ECO:0000256" key="3">
    <source>
        <dbReference type="ARBA" id="ARBA00022448"/>
    </source>
</evidence>
<accession>A0A3A6UMD2</accession>
<evidence type="ECO:0000256" key="1">
    <source>
        <dbReference type="ARBA" id="ARBA00004651"/>
    </source>
</evidence>
<feature type="transmembrane region" description="Helical" evidence="8">
    <location>
        <begin position="235"/>
        <end position="256"/>
    </location>
</feature>
<dbReference type="InterPro" id="IPR002781">
    <property type="entry name" value="TM_pro_TauE-like"/>
</dbReference>
<evidence type="ECO:0000313" key="9">
    <source>
        <dbReference type="EMBL" id="RJY18878.1"/>
    </source>
</evidence>
<organism evidence="9 10">
    <name type="scientific">Parashewanella spongiae</name>
    <dbReference type="NCBI Taxonomy" id="342950"/>
    <lineage>
        <taxon>Bacteria</taxon>
        <taxon>Pseudomonadati</taxon>
        <taxon>Pseudomonadota</taxon>
        <taxon>Gammaproteobacteria</taxon>
        <taxon>Alteromonadales</taxon>
        <taxon>Shewanellaceae</taxon>
        <taxon>Parashewanella</taxon>
    </lineage>
</organism>
<dbReference type="Pfam" id="PF01925">
    <property type="entry name" value="TauE"/>
    <property type="match status" value="1"/>
</dbReference>
<gene>
    <name evidence="9" type="ORF">D5R81_03275</name>
</gene>
<feature type="transmembrane region" description="Helical" evidence="8">
    <location>
        <begin position="141"/>
        <end position="165"/>
    </location>
</feature>
<dbReference type="EMBL" id="QYYH01000013">
    <property type="protein sequence ID" value="RJY18878.1"/>
    <property type="molecule type" value="Genomic_DNA"/>
</dbReference>
<feature type="transmembrane region" description="Helical" evidence="8">
    <location>
        <begin position="103"/>
        <end position="121"/>
    </location>
</feature>
<evidence type="ECO:0000313" key="10">
    <source>
        <dbReference type="Proteomes" id="UP000273022"/>
    </source>
</evidence>
<proteinExistence type="inferred from homology"/>
<keyword evidence="4 8" id="KW-1003">Cell membrane</keyword>
<feature type="transmembrane region" description="Helical" evidence="8">
    <location>
        <begin position="207"/>
        <end position="228"/>
    </location>
</feature>
<dbReference type="OrthoDB" id="554695at2"/>
<keyword evidence="10" id="KW-1185">Reference proteome</keyword>
<evidence type="ECO:0000256" key="2">
    <source>
        <dbReference type="ARBA" id="ARBA00009142"/>
    </source>
</evidence>
<dbReference type="AlphaFoldDB" id="A0A3A6UMD2"/>
<sequence>MLMLLETSQWLSLLTVGVSAGFIDAVVGGGGLLSIPALLSMGIPPHMALGTNKLAACFSSFTSAMTYFRQQFFSPTLWYHCAIATFLGAVLGSTIVLMIDNDWLVKMLPIMIIAVALYTALNPNAIGCKNTQVPQSKPNKLYQWLTGFFWGGYDGFAGPGIGAFWTISSSKLFQLPLLNSCALARSMTLISNLTALLIFLFQSKVNFTIGLAMGMFMMLGSFIGAHFAIRFGSPFIKPIFICVVIIMSIHLAWSAWF</sequence>
<comment type="caution">
    <text evidence="9">The sequence shown here is derived from an EMBL/GenBank/DDBJ whole genome shotgun (WGS) entry which is preliminary data.</text>
</comment>
<evidence type="ECO:0000256" key="6">
    <source>
        <dbReference type="ARBA" id="ARBA00022989"/>
    </source>
</evidence>
<keyword evidence="3" id="KW-0813">Transport</keyword>
<dbReference type="GO" id="GO:0005886">
    <property type="term" value="C:plasma membrane"/>
    <property type="evidence" value="ECO:0007669"/>
    <property type="project" value="UniProtKB-SubCell"/>
</dbReference>
<feature type="transmembrane region" description="Helical" evidence="8">
    <location>
        <begin position="77"/>
        <end position="96"/>
    </location>
</feature>
<evidence type="ECO:0000256" key="7">
    <source>
        <dbReference type="ARBA" id="ARBA00023136"/>
    </source>
</evidence>
<comment type="subcellular location">
    <subcellularLocation>
        <location evidence="1 8">Cell membrane</location>
        <topology evidence="1 8">Multi-pass membrane protein</topology>
    </subcellularLocation>
</comment>
<keyword evidence="7 8" id="KW-0472">Membrane</keyword>
<keyword evidence="6 8" id="KW-1133">Transmembrane helix</keyword>
<name>A0A3A6UMD2_9GAMM</name>
<keyword evidence="5 8" id="KW-0812">Transmembrane</keyword>
<feature type="transmembrane region" description="Helical" evidence="8">
    <location>
        <begin position="177"/>
        <end position="201"/>
    </location>
</feature>
<evidence type="ECO:0000256" key="4">
    <source>
        <dbReference type="ARBA" id="ARBA00022475"/>
    </source>
</evidence>
<reference evidence="9 10" key="1">
    <citation type="submission" date="2018-09" db="EMBL/GenBank/DDBJ databases">
        <title>Phylogeny of the Shewanellaceae, and recommendation for two new genera, Pseudoshewanella and Parashewanella.</title>
        <authorList>
            <person name="Wang G."/>
        </authorList>
    </citation>
    <scope>NUCLEOTIDE SEQUENCE [LARGE SCALE GENOMIC DNA]</scope>
    <source>
        <strain evidence="9 10">KCTC 22492</strain>
    </source>
</reference>